<name>A0A2X0I6F8_9ACTN</name>
<evidence type="ECO:0000313" key="1">
    <source>
        <dbReference type="EMBL" id="RAG80562.1"/>
    </source>
</evidence>
<dbReference type="Proteomes" id="UP000248889">
    <property type="component" value="Unassembled WGS sequence"/>
</dbReference>
<evidence type="ECO:0000313" key="2">
    <source>
        <dbReference type="Proteomes" id="UP000248889"/>
    </source>
</evidence>
<accession>A0A2X0I6F8</accession>
<organism evidence="1 2">
    <name type="scientific">Streptacidiphilus pinicola</name>
    <dbReference type="NCBI Taxonomy" id="2219663"/>
    <lineage>
        <taxon>Bacteria</taxon>
        <taxon>Bacillati</taxon>
        <taxon>Actinomycetota</taxon>
        <taxon>Actinomycetes</taxon>
        <taxon>Kitasatosporales</taxon>
        <taxon>Streptomycetaceae</taxon>
        <taxon>Streptacidiphilus</taxon>
    </lineage>
</organism>
<gene>
    <name evidence="1" type="ORF">DN069_37555</name>
</gene>
<keyword evidence="2" id="KW-1185">Reference proteome</keyword>
<dbReference type="SUPFAM" id="SSF69318">
    <property type="entry name" value="Integrin alpha N-terminal domain"/>
    <property type="match status" value="1"/>
</dbReference>
<proteinExistence type="predicted"/>
<protein>
    <recommendedName>
        <fullName evidence="3">VCBS repeat-containing protein</fullName>
    </recommendedName>
</protein>
<dbReference type="AlphaFoldDB" id="A0A2X0I6F8"/>
<dbReference type="EMBL" id="QKYN01000217">
    <property type="protein sequence ID" value="RAG80562.1"/>
    <property type="molecule type" value="Genomic_DNA"/>
</dbReference>
<evidence type="ECO:0008006" key="3">
    <source>
        <dbReference type="Google" id="ProtNLM"/>
    </source>
</evidence>
<dbReference type="OrthoDB" id="9815928at2"/>
<comment type="caution">
    <text evidence="1">The sequence shown here is derived from an EMBL/GenBank/DDBJ whole genome shotgun (WGS) entry which is preliminary data.</text>
</comment>
<reference evidence="1 2" key="1">
    <citation type="submission" date="2018-06" db="EMBL/GenBank/DDBJ databases">
        <title>Streptacidiphilus pinicola sp. nov., isolated from pine grove soil.</title>
        <authorList>
            <person name="Roh S.G."/>
            <person name="Park S."/>
            <person name="Kim M.-K."/>
            <person name="Yun B.-R."/>
            <person name="Park J."/>
            <person name="Kim M.J."/>
            <person name="Kim Y.S."/>
            <person name="Kim S.B."/>
        </authorList>
    </citation>
    <scope>NUCLEOTIDE SEQUENCE [LARGE SCALE GENOMIC DNA]</scope>
    <source>
        <strain evidence="1 2">MMS16-CNU450</strain>
    </source>
</reference>
<dbReference type="InterPro" id="IPR028994">
    <property type="entry name" value="Integrin_alpha_N"/>
</dbReference>
<dbReference type="RefSeq" id="WP_111507742.1">
    <property type="nucleotide sequence ID" value="NZ_QKYN01000217.1"/>
</dbReference>
<sequence>MAAPAARLTAPGDLSGDGLPDRVVLDTTGRLWLYQGRPGGTFASAPQELTQAKGTAAVNWDTVGGLSIVPATSSTSQPVLEVTEVGEVHRFVLGQDGVLTPAPSGA</sequence>